<accession>A0A0Z0ADY7</accession>
<dbReference type="Proteomes" id="UP000219974">
    <property type="component" value="Chromosome 14"/>
</dbReference>
<dbReference type="OrthoDB" id="377269at2759"/>
<dbReference type="OMA" id="NKHIFRE"/>
<dbReference type="Proteomes" id="UP000219860">
    <property type="component" value="Chromosome 14"/>
</dbReference>
<dbReference type="Proteomes" id="UP000220214">
    <property type="component" value="Chromosome 14"/>
</dbReference>
<evidence type="ECO:0000313" key="9">
    <source>
        <dbReference type="Proteomes" id="UP000220214"/>
    </source>
</evidence>
<evidence type="ECO:0000313" key="1">
    <source>
        <dbReference type="EMBL" id="CXJ11582.1"/>
    </source>
</evidence>
<dbReference type="EMBL" id="LT614640">
    <property type="protein sequence ID" value="SCN28241.1"/>
    <property type="molecule type" value="Genomic_DNA"/>
</dbReference>
<organism evidence="1 6">
    <name type="scientific">Plasmodium berghei</name>
    <dbReference type="NCBI Taxonomy" id="5821"/>
    <lineage>
        <taxon>Eukaryota</taxon>
        <taxon>Sar</taxon>
        <taxon>Alveolata</taxon>
        <taxon>Apicomplexa</taxon>
        <taxon>Aconoidasida</taxon>
        <taxon>Haemosporida</taxon>
        <taxon>Plasmodiidae</taxon>
        <taxon>Plasmodium</taxon>
        <taxon>Plasmodium (Vinckeia)</taxon>
    </lineage>
</organism>
<dbReference type="Proteomes" id="UP000516480">
    <property type="component" value="Chromosome 14"/>
</dbReference>
<dbReference type="EMBL" id="LT608262">
    <property type="protein sequence ID" value="SCO63997.1"/>
    <property type="molecule type" value="Genomic_DNA"/>
</dbReference>
<name>A0A0Z0ADY7_PLABE</name>
<dbReference type="Proteomes" id="UP000069549">
    <property type="component" value="Chromosome 14"/>
</dbReference>
<proteinExistence type="predicted"/>
<evidence type="ECO:0000313" key="7">
    <source>
        <dbReference type="Proteomes" id="UP000219860"/>
    </source>
</evidence>
<dbReference type="EMBL" id="LT608150">
    <property type="protein sequence ID" value="SCM26028.1"/>
    <property type="molecule type" value="Genomic_DNA"/>
</dbReference>
<evidence type="ECO:0000313" key="5">
    <source>
        <dbReference type="EMBL" id="SCO63997.1"/>
    </source>
</evidence>
<evidence type="ECO:0000313" key="10">
    <source>
        <dbReference type="Proteomes" id="UP000516480"/>
    </source>
</evidence>
<protein>
    <submittedName>
        <fullName evidence="1">Uncharacterized protein</fullName>
    </submittedName>
</protein>
<evidence type="ECO:0000313" key="8">
    <source>
        <dbReference type="Proteomes" id="UP000219974"/>
    </source>
</evidence>
<evidence type="ECO:0000313" key="3">
    <source>
        <dbReference type="EMBL" id="SCN28241.1"/>
    </source>
</evidence>
<evidence type="ECO:0000313" key="2">
    <source>
        <dbReference type="EMBL" id="SCM26028.1"/>
    </source>
</evidence>
<sequence length="1345" mass="161930">MDKILHKNKLSFVCLNKRFYITKSSEVIKVKSNNSNNINKKKTRFKNIYIDFSLNKYININSLNVDKFIKTPIHYQSFRELVDTLKCASNVRLQNIHLVRKILNSLEIYIINYLNNRDLYNEFNRCNEDLLNMNENDDGENAIVPNNIVTILISLYKLKYRNVNFLKLVENYIFINKNKFKISHIHLILYIYAYFNRVNKKFINSLLVIILNNQNILNSDNILNIYTSLFYLNCKNETTLQSLSNYIISNKLNFDINAIIFLLNNLKKLNCANTDLLEYFSHHIILKLDLLIPQGNIEYVDSFFLKRNIQNALNENYDKISKNDDVKRNNIHSQNNKLSTNLDKSIDGYGSLHNKYIMENKYVDYIYEYYNKKDIEDKNKNKINLLMEVLIYYKYFKEDILKAVYEYLLNNLKKFNNEDIYQILSNLYLFKINNYEYIKLLNKKFLLSMCHYYVPFYNKSNMIVFLFLKMLLEKNNYCNIFIDQILLYKIKEKILTLNKEEFLAFLNNHKNTNVIKYLCDISLIYYDFLSPHTKLRTAFDSNDECYNTHSMGQTNYTVNFDRIIKNNEEQNEVKKNEYFLKLGLTKYYKNPNDVNILNTPKINSSKQNSNASYILYEFNERNKLQSYDEKYLLDLFYFYVEIEYYEGIFLFLKSLFNGVKCLKKFDPYIYCNYENYYSKDEKEKWEEKNKFLKNIDKENNIFKKFNALNIIHIYEYFKTVFLSYDDFVSKNKKLINSDYKKSLHYFYLSNCINSECVNLDNTFSPNDERKCSFYNNSGNNISNNYNYHDAEIKHFRSRNNKYLLTNSKINYISHKNRNEEASYFGGNKIAENNFKLYEIPTKSVTKNNSYNIEENKFGMNNIDKYYKNNESINSSEVLFDRDIFNINNYIYNTLNNIFIYTPVNLYALYTHFFDSRNIFLLLENIVFKLNYATANLLSLVIVKIFQLLNNEASEEKVKKKYIFFLNLFHEYLLGNEINNEKFEYKNVYNDNIDGCYNLNWEDKRLIIDHIYQNCIKKDKEIPENIKKHIAYILYKNKKHSKYVNNDIILNENFLSYFCEYILKNENTLHTQKTNFIKCFYYTMPNKSLYLILNSLYFGKKNRKYIQCLEVITNIFICRYIQYKYNRNERSTEIMRKSKQETGNEEKIKRADDKSNKYDYLGTDNDINDVDIHERNMFPSNFSADSNNFDFSEYSSYDEKNKKDACSNDITNGINDSNEYTNVEQVEDNNNDETKIYMQAYYSIVKVRYFHEIPINKHIFRELCINIDYIDKKKFIKFLFFLYKYNFGEIKYILMLQKKCALYMDLYYAHSSCRIIEFLCKKLNISIDENPKFVPTKQTSYDYENK</sequence>
<dbReference type="EMBL" id="LT160034">
    <property type="protein sequence ID" value="CXJ11582.1"/>
    <property type="molecule type" value="Genomic_DNA"/>
</dbReference>
<evidence type="ECO:0000313" key="4">
    <source>
        <dbReference type="EMBL" id="SCO62439.1"/>
    </source>
</evidence>
<dbReference type="EMBL" id="LT608278">
    <property type="protein sequence ID" value="SCO62439.1"/>
    <property type="molecule type" value="Genomic_DNA"/>
</dbReference>
<gene>
    <name evidence="1" type="ORF">PBK173_000434400</name>
    <name evidence="3" type="ORF">PBNK65E_000424000</name>
    <name evidence="2" type="ORF">PBNK65NY_000423200</name>
    <name evidence="5" type="ORF">PBSP11A_000423600</name>
    <name evidence="4" type="ORF">PBSP11RLL_000423200</name>
</gene>
<evidence type="ECO:0000313" key="6">
    <source>
        <dbReference type="Proteomes" id="UP000069549"/>
    </source>
</evidence>
<dbReference type="VEuPathDB" id="PlasmoDB:PBANKA_1407100"/>
<reference evidence="1 6" key="1">
    <citation type="submission" date="2016-02" db="EMBL/GenBank/DDBJ databases">
        <authorList>
            <consortium name="Pathogen Informatics"/>
        </authorList>
    </citation>
    <scope>NUCLEOTIDE SEQUENCE [LARGE SCALE GENOMIC DNA]</scope>
    <source>
        <strain evidence="1 6">K173</strain>
        <strain evidence="2 10">NK65 ny</strain>
        <strain evidence="3 9">NK65e</strain>
        <strain evidence="5 7">SP11 Antwerpcl1</strain>
        <strain evidence="4 8">SP11 RLL</strain>
    </source>
</reference>